<evidence type="ECO:0000313" key="1">
    <source>
        <dbReference type="EMBL" id="KAF7814075.1"/>
    </source>
</evidence>
<dbReference type="EMBL" id="JAAIUW010000009">
    <property type="protein sequence ID" value="KAF7814075.1"/>
    <property type="molecule type" value="Genomic_DNA"/>
</dbReference>
<dbReference type="AlphaFoldDB" id="A0A834T1W6"/>
<comment type="caution">
    <text evidence="1">The sequence shown here is derived from an EMBL/GenBank/DDBJ whole genome shotgun (WGS) entry which is preliminary data.</text>
</comment>
<accession>A0A834T1W6</accession>
<dbReference type="Proteomes" id="UP000634136">
    <property type="component" value="Unassembled WGS sequence"/>
</dbReference>
<evidence type="ECO:0000313" key="2">
    <source>
        <dbReference type="Proteomes" id="UP000634136"/>
    </source>
</evidence>
<organism evidence="1 2">
    <name type="scientific">Senna tora</name>
    <dbReference type="NCBI Taxonomy" id="362788"/>
    <lineage>
        <taxon>Eukaryota</taxon>
        <taxon>Viridiplantae</taxon>
        <taxon>Streptophyta</taxon>
        <taxon>Embryophyta</taxon>
        <taxon>Tracheophyta</taxon>
        <taxon>Spermatophyta</taxon>
        <taxon>Magnoliopsida</taxon>
        <taxon>eudicotyledons</taxon>
        <taxon>Gunneridae</taxon>
        <taxon>Pentapetalae</taxon>
        <taxon>rosids</taxon>
        <taxon>fabids</taxon>
        <taxon>Fabales</taxon>
        <taxon>Fabaceae</taxon>
        <taxon>Caesalpinioideae</taxon>
        <taxon>Cassia clade</taxon>
        <taxon>Senna</taxon>
    </lineage>
</organism>
<reference evidence="1" key="1">
    <citation type="submission" date="2020-09" db="EMBL/GenBank/DDBJ databases">
        <title>Genome-Enabled Discovery of Anthraquinone Biosynthesis in Senna tora.</title>
        <authorList>
            <person name="Kang S.-H."/>
            <person name="Pandey R.P."/>
            <person name="Lee C.-M."/>
            <person name="Sim J.-S."/>
            <person name="Jeong J.-T."/>
            <person name="Choi B.-S."/>
            <person name="Jung M."/>
            <person name="Ginzburg D."/>
            <person name="Zhao K."/>
            <person name="Won S.Y."/>
            <person name="Oh T.-J."/>
            <person name="Yu Y."/>
            <person name="Kim N.-H."/>
            <person name="Lee O.R."/>
            <person name="Lee T.-H."/>
            <person name="Bashyal P."/>
            <person name="Kim T.-S."/>
            <person name="Lee W.-H."/>
            <person name="Kawkins C."/>
            <person name="Kim C.-K."/>
            <person name="Kim J.S."/>
            <person name="Ahn B.O."/>
            <person name="Rhee S.Y."/>
            <person name="Sohng J.K."/>
        </authorList>
    </citation>
    <scope>NUCLEOTIDE SEQUENCE</scope>
    <source>
        <tissue evidence="1">Leaf</tissue>
    </source>
</reference>
<gene>
    <name evidence="1" type="ORF">G2W53_028044</name>
</gene>
<keyword evidence="2" id="KW-1185">Reference proteome</keyword>
<protein>
    <submittedName>
        <fullName evidence="1">Uncharacterized protein</fullName>
    </submittedName>
</protein>
<proteinExistence type="predicted"/>
<name>A0A834T1W6_9FABA</name>
<sequence>MPSTESPAAYFGDSDGRRWTML</sequence>